<proteinExistence type="predicted"/>
<keyword evidence="2" id="KW-1185">Reference proteome</keyword>
<sequence length="120" mass="14040">MEMQREGEYVNKEFKRLLEAMTTTKHPRLRVELWLNDPHDVTIYTHKGNVDDDMLYQCWVNVFSNCQHLVRLDLSGIPLESDHLPAILNSLGECCVNLEELVKCTEDDRSATYSKLFMLH</sequence>
<evidence type="ECO:0000313" key="1">
    <source>
        <dbReference type="EMBL" id="GMF33395.1"/>
    </source>
</evidence>
<protein>
    <submittedName>
        <fullName evidence="1">Unnamed protein product</fullName>
    </submittedName>
</protein>
<dbReference type="Proteomes" id="UP001165083">
    <property type="component" value="Unassembled WGS sequence"/>
</dbReference>
<accession>A0A9W6X865</accession>
<evidence type="ECO:0000313" key="2">
    <source>
        <dbReference type="Proteomes" id="UP001165083"/>
    </source>
</evidence>
<dbReference type="SUPFAM" id="SSF52047">
    <property type="entry name" value="RNI-like"/>
    <property type="match status" value="1"/>
</dbReference>
<organism evidence="1 2">
    <name type="scientific">Phytophthora lilii</name>
    <dbReference type="NCBI Taxonomy" id="2077276"/>
    <lineage>
        <taxon>Eukaryota</taxon>
        <taxon>Sar</taxon>
        <taxon>Stramenopiles</taxon>
        <taxon>Oomycota</taxon>
        <taxon>Peronosporomycetes</taxon>
        <taxon>Peronosporales</taxon>
        <taxon>Peronosporaceae</taxon>
        <taxon>Phytophthora</taxon>
    </lineage>
</organism>
<dbReference type="OrthoDB" id="119906at2759"/>
<dbReference type="EMBL" id="BSXW01001074">
    <property type="protein sequence ID" value="GMF33395.1"/>
    <property type="molecule type" value="Genomic_DNA"/>
</dbReference>
<reference evidence="1" key="1">
    <citation type="submission" date="2023-04" db="EMBL/GenBank/DDBJ databases">
        <title>Phytophthora lilii NBRC 32176.</title>
        <authorList>
            <person name="Ichikawa N."/>
            <person name="Sato H."/>
            <person name="Tonouchi N."/>
        </authorList>
    </citation>
    <scope>NUCLEOTIDE SEQUENCE</scope>
    <source>
        <strain evidence="1">NBRC 32176</strain>
    </source>
</reference>
<dbReference type="AlphaFoldDB" id="A0A9W6X865"/>
<gene>
    <name evidence="1" type="ORF">Plil01_001422400</name>
</gene>
<comment type="caution">
    <text evidence="1">The sequence shown here is derived from an EMBL/GenBank/DDBJ whole genome shotgun (WGS) entry which is preliminary data.</text>
</comment>
<name>A0A9W6X865_9STRA</name>